<proteinExistence type="inferred from homology"/>
<comment type="caution">
    <text evidence="4">The sequence shown here is derived from an EMBL/GenBank/DDBJ whole genome shotgun (WGS) entry which is preliminary data.</text>
</comment>
<protein>
    <recommendedName>
        <fullName evidence="2">Phosphoesterase</fullName>
        <ecNumber evidence="2">3.1.4.-</ecNumber>
    </recommendedName>
</protein>
<dbReference type="Pfam" id="PF12850">
    <property type="entry name" value="Metallophos_2"/>
    <property type="match status" value="1"/>
</dbReference>
<accession>A0A139NVP9</accession>
<comment type="similarity">
    <text evidence="1 2">Belongs to the metallophosphoesterase superfamily. YfcE family.</text>
</comment>
<reference evidence="4 5" key="1">
    <citation type="submission" date="2016-01" db="EMBL/GenBank/DDBJ databases">
        <title>Highly variable Streptococcus oralis are common among viridans streptococci isolated from primates.</title>
        <authorList>
            <person name="Denapaite D."/>
            <person name="Rieger M."/>
            <person name="Koendgen S."/>
            <person name="Brueckner R."/>
            <person name="Ochigava I."/>
            <person name="Kappeler P."/>
            <person name="Maetz-Rensing K."/>
            <person name="Leendertz F."/>
            <person name="Hakenbeck R."/>
        </authorList>
    </citation>
    <scope>NUCLEOTIDE SEQUENCE [LARGE SCALE GENOMIC DNA]</scope>
    <source>
        <strain evidence="4 5">DD14</strain>
    </source>
</reference>
<dbReference type="EC" id="3.1.4.-" evidence="2"/>
<dbReference type="Proteomes" id="UP000070497">
    <property type="component" value="Unassembled WGS sequence"/>
</dbReference>
<dbReference type="GO" id="GO:0016787">
    <property type="term" value="F:hydrolase activity"/>
    <property type="evidence" value="ECO:0007669"/>
    <property type="project" value="UniProtKB-UniRule"/>
</dbReference>
<dbReference type="PANTHER" id="PTHR11124">
    <property type="entry name" value="VACUOLAR SORTING PROTEIN VPS29"/>
    <property type="match status" value="1"/>
</dbReference>
<dbReference type="NCBIfam" id="TIGR00040">
    <property type="entry name" value="yfcE"/>
    <property type="match status" value="1"/>
</dbReference>
<comment type="cofactor">
    <cofactor evidence="2">
        <name>a divalent metal cation</name>
        <dbReference type="ChEBI" id="CHEBI:60240"/>
    </cofactor>
</comment>
<dbReference type="InterPro" id="IPR024654">
    <property type="entry name" value="Calcineurin-like_PHP_lpxH"/>
</dbReference>
<dbReference type="PATRIC" id="fig|1303.77.peg.1692"/>
<evidence type="ECO:0000313" key="4">
    <source>
        <dbReference type="EMBL" id="KXT79933.1"/>
    </source>
</evidence>
<dbReference type="CDD" id="cd00841">
    <property type="entry name" value="MPP_YfcE"/>
    <property type="match status" value="1"/>
</dbReference>
<keyword evidence="2" id="KW-0479">Metal-binding</keyword>
<dbReference type="RefSeq" id="WP_061419898.1">
    <property type="nucleotide sequence ID" value="NZ_KQ969339.1"/>
</dbReference>
<dbReference type="InterPro" id="IPR041802">
    <property type="entry name" value="MPP_YfcE"/>
</dbReference>
<dbReference type="Gene3D" id="3.60.21.10">
    <property type="match status" value="1"/>
</dbReference>
<gene>
    <name evidence="4" type="ORF">SORDD14_01524</name>
</gene>
<evidence type="ECO:0000259" key="3">
    <source>
        <dbReference type="Pfam" id="PF12850"/>
    </source>
</evidence>
<sequence>MAKQTIIVMSDSHGDSLIVEEIRDRYLGKVDAIFHDGDSELRPDSPLWEGIQVVKGNMDFYGGYPERLVTQLGPTKIIQTHGHLFDINFSFQKLDLWAQEEQADLCLYGHLHVPAAWMEGKTLFLNPGSISQPRGPIQECLYARIEIDETTYKIDFLTRDHEVYPCLSKEFAR</sequence>
<dbReference type="AlphaFoldDB" id="A0A139NVP9"/>
<dbReference type="EMBL" id="LQRI01000197">
    <property type="protein sequence ID" value="KXT79933.1"/>
    <property type="molecule type" value="Genomic_DNA"/>
</dbReference>
<evidence type="ECO:0000313" key="5">
    <source>
        <dbReference type="Proteomes" id="UP000070497"/>
    </source>
</evidence>
<feature type="domain" description="Calcineurin-like phosphoesterase" evidence="3">
    <location>
        <begin position="6"/>
        <end position="149"/>
    </location>
</feature>
<name>A0A139NVP9_STROR</name>
<evidence type="ECO:0000256" key="2">
    <source>
        <dbReference type="RuleBase" id="RU362039"/>
    </source>
</evidence>
<evidence type="ECO:0000256" key="1">
    <source>
        <dbReference type="ARBA" id="ARBA00008950"/>
    </source>
</evidence>
<dbReference type="InterPro" id="IPR029052">
    <property type="entry name" value="Metallo-depent_PP-like"/>
</dbReference>
<organism evidence="4 5">
    <name type="scientific">Streptococcus oralis</name>
    <dbReference type="NCBI Taxonomy" id="1303"/>
    <lineage>
        <taxon>Bacteria</taxon>
        <taxon>Bacillati</taxon>
        <taxon>Bacillota</taxon>
        <taxon>Bacilli</taxon>
        <taxon>Lactobacillales</taxon>
        <taxon>Streptococcaceae</taxon>
        <taxon>Streptococcus</taxon>
    </lineage>
</organism>
<dbReference type="SUPFAM" id="SSF56300">
    <property type="entry name" value="Metallo-dependent phosphatases"/>
    <property type="match status" value="1"/>
</dbReference>
<dbReference type="GO" id="GO:0046872">
    <property type="term" value="F:metal ion binding"/>
    <property type="evidence" value="ECO:0007669"/>
    <property type="project" value="UniProtKB-KW"/>
</dbReference>
<dbReference type="InterPro" id="IPR000979">
    <property type="entry name" value="Phosphodiesterase_MJ0936/Vps29"/>
</dbReference>